<dbReference type="SMART" id="SM00947">
    <property type="entry name" value="Pro_CA"/>
    <property type="match status" value="1"/>
</dbReference>
<evidence type="ECO:0000313" key="11">
    <source>
        <dbReference type="Proteomes" id="UP000623687"/>
    </source>
</evidence>
<feature type="binding site" evidence="7">
    <location>
        <position position="140"/>
    </location>
    <ligand>
        <name>Zn(2+)</name>
        <dbReference type="ChEBI" id="CHEBI:29105"/>
    </ligand>
</feature>
<evidence type="ECO:0000256" key="1">
    <source>
        <dbReference type="ARBA" id="ARBA00006217"/>
    </source>
</evidence>
<dbReference type="SUPFAM" id="SSF53056">
    <property type="entry name" value="beta-carbonic anhydrase, cab"/>
    <property type="match status" value="1"/>
</dbReference>
<feature type="binding site" evidence="7">
    <location>
        <position position="84"/>
    </location>
    <ligand>
        <name>Zn(2+)</name>
        <dbReference type="ChEBI" id="CHEBI:29105"/>
    </ligand>
</feature>
<dbReference type="Gene3D" id="3.40.1050.10">
    <property type="entry name" value="Carbonic anhydrase"/>
    <property type="match status" value="1"/>
</dbReference>
<accession>A0A8H6ZUY7</accession>
<dbReference type="GeneID" id="59378034"/>
<dbReference type="GO" id="GO:0071244">
    <property type="term" value="P:cellular response to carbon dioxide"/>
    <property type="evidence" value="ECO:0007669"/>
    <property type="project" value="TreeGrafter"/>
</dbReference>
<keyword evidence="4 7" id="KW-0862">Zinc</keyword>
<dbReference type="OrthoDB" id="10248475at2759"/>
<dbReference type="GO" id="GO:0004089">
    <property type="term" value="F:carbonate dehydratase activity"/>
    <property type="evidence" value="ECO:0007669"/>
    <property type="project" value="UniProtKB-UniRule"/>
</dbReference>
<evidence type="ECO:0000256" key="4">
    <source>
        <dbReference type="ARBA" id="ARBA00022833"/>
    </source>
</evidence>
<reference evidence="10" key="1">
    <citation type="submission" date="2019-07" db="EMBL/GenBank/DDBJ databases">
        <authorList>
            <person name="Palmer J.M."/>
        </authorList>
    </citation>
    <scope>NUCLEOTIDE SEQUENCE</scope>
    <source>
        <strain evidence="10">PC9</strain>
    </source>
</reference>
<comment type="catalytic activity">
    <reaction evidence="6 8">
        <text>hydrogencarbonate + H(+) = CO2 + H2O</text>
        <dbReference type="Rhea" id="RHEA:10748"/>
        <dbReference type="ChEBI" id="CHEBI:15377"/>
        <dbReference type="ChEBI" id="CHEBI:15378"/>
        <dbReference type="ChEBI" id="CHEBI:16526"/>
        <dbReference type="ChEBI" id="CHEBI:17544"/>
        <dbReference type="EC" id="4.2.1.1"/>
    </reaction>
</comment>
<evidence type="ECO:0000256" key="8">
    <source>
        <dbReference type="RuleBase" id="RU003956"/>
    </source>
</evidence>
<evidence type="ECO:0000313" key="10">
    <source>
        <dbReference type="EMBL" id="KAF7428979.1"/>
    </source>
</evidence>
<comment type="function">
    <text evidence="8">Reversible hydration of carbon dioxide.</text>
</comment>
<keyword evidence="9" id="KW-0732">Signal</keyword>
<dbReference type="AlphaFoldDB" id="A0A8H6ZUY7"/>
<sequence>MFPHLYSLCLFYVLLFAHLIYPGRCDQHSGKAPSAAGDKLAEPTTVKDLLNSEKQFEKNLEKVDPGFFKHSAAAQHPPFLLFGCSDSRLSEGTLFHTAPGVVFAERNIAAQYYEDDKNGNAVLVYATAHLGVHNIIVMGHYGCGGVAAAVTSTVNSEKDAAKDPIEAWIWPIRDIYLNSKRAEIAALRVKNKKLKTIAAPALNDTGYRALVEENVKANVQRIHKSKAATGYKGQKTSIYGWVYDIATGDIKDLGVTVSFGK</sequence>
<dbReference type="EC" id="4.2.1.1" evidence="2 8"/>
<dbReference type="RefSeq" id="XP_036631351.1">
    <property type="nucleotide sequence ID" value="XM_036777731.1"/>
</dbReference>
<comment type="cofactor">
    <cofactor evidence="7">
        <name>Zn(2+)</name>
        <dbReference type="ChEBI" id="CHEBI:29105"/>
    </cofactor>
    <text evidence="7">Binds 1 zinc ion per subunit.</text>
</comment>
<evidence type="ECO:0000256" key="9">
    <source>
        <dbReference type="SAM" id="SignalP"/>
    </source>
</evidence>
<dbReference type="Proteomes" id="UP000623687">
    <property type="component" value="Unassembled WGS sequence"/>
</dbReference>
<comment type="similarity">
    <text evidence="1 8">Belongs to the beta-class carbonic anhydrase family.</text>
</comment>
<evidence type="ECO:0000256" key="7">
    <source>
        <dbReference type="PIRSR" id="PIRSR601765-1"/>
    </source>
</evidence>
<feature type="chain" id="PRO_5034408978" description="Carbonic anhydrase" evidence="9">
    <location>
        <begin position="26"/>
        <end position="261"/>
    </location>
</feature>
<organism evidence="10 11">
    <name type="scientific">Pleurotus ostreatus</name>
    <name type="common">Oyster mushroom</name>
    <name type="synonym">White-rot fungus</name>
    <dbReference type="NCBI Taxonomy" id="5322"/>
    <lineage>
        <taxon>Eukaryota</taxon>
        <taxon>Fungi</taxon>
        <taxon>Dikarya</taxon>
        <taxon>Basidiomycota</taxon>
        <taxon>Agaricomycotina</taxon>
        <taxon>Agaricomycetes</taxon>
        <taxon>Agaricomycetidae</taxon>
        <taxon>Agaricales</taxon>
        <taxon>Pleurotineae</taxon>
        <taxon>Pleurotaceae</taxon>
        <taxon>Pleurotus</taxon>
    </lineage>
</organism>
<dbReference type="GO" id="GO:0008270">
    <property type="term" value="F:zinc ion binding"/>
    <property type="evidence" value="ECO:0007669"/>
    <property type="project" value="UniProtKB-UniRule"/>
</dbReference>
<keyword evidence="11" id="KW-1185">Reference proteome</keyword>
<evidence type="ECO:0000256" key="5">
    <source>
        <dbReference type="ARBA" id="ARBA00023239"/>
    </source>
</evidence>
<dbReference type="InterPro" id="IPR001765">
    <property type="entry name" value="Carbonic_anhydrase"/>
</dbReference>
<protein>
    <recommendedName>
        <fullName evidence="2 8">Carbonic anhydrase</fullName>
        <ecNumber evidence="2 8">4.2.1.1</ecNumber>
    </recommendedName>
    <alternativeName>
        <fullName evidence="8">Carbonate dehydratase</fullName>
    </alternativeName>
</protein>
<name>A0A8H6ZUY7_PLEOS</name>
<dbReference type="EMBL" id="JACETU010000005">
    <property type="protein sequence ID" value="KAF7428979.1"/>
    <property type="molecule type" value="Genomic_DNA"/>
</dbReference>
<gene>
    <name evidence="10" type="ORF">PC9H_008216</name>
</gene>
<comment type="caution">
    <text evidence="10">The sequence shown here is derived from an EMBL/GenBank/DDBJ whole genome shotgun (WGS) entry which is preliminary data.</text>
</comment>
<dbReference type="PANTHER" id="PTHR11002:SF76">
    <property type="entry name" value="CARBONIC ANHYDRASE"/>
    <property type="match status" value="1"/>
</dbReference>
<dbReference type="Pfam" id="PF00484">
    <property type="entry name" value="Pro_CA"/>
    <property type="match status" value="1"/>
</dbReference>
<dbReference type="GO" id="GO:0034599">
    <property type="term" value="P:cellular response to oxidative stress"/>
    <property type="evidence" value="ECO:0007669"/>
    <property type="project" value="TreeGrafter"/>
</dbReference>
<evidence type="ECO:0000256" key="2">
    <source>
        <dbReference type="ARBA" id="ARBA00012925"/>
    </source>
</evidence>
<dbReference type="PANTHER" id="PTHR11002">
    <property type="entry name" value="CARBONIC ANHYDRASE"/>
    <property type="match status" value="1"/>
</dbReference>
<keyword evidence="3 7" id="KW-0479">Metal-binding</keyword>
<feature type="binding site" evidence="7">
    <location>
        <position position="86"/>
    </location>
    <ligand>
        <name>Zn(2+)</name>
        <dbReference type="ChEBI" id="CHEBI:29105"/>
    </ligand>
</feature>
<dbReference type="VEuPathDB" id="FungiDB:PC9H_008216"/>
<dbReference type="InterPro" id="IPR036874">
    <property type="entry name" value="Carbonic_anhydrase_sf"/>
</dbReference>
<proteinExistence type="inferred from homology"/>
<evidence type="ECO:0000256" key="6">
    <source>
        <dbReference type="ARBA" id="ARBA00048348"/>
    </source>
</evidence>
<evidence type="ECO:0000256" key="3">
    <source>
        <dbReference type="ARBA" id="ARBA00022723"/>
    </source>
</evidence>
<keyword evidence="5 8" id="KW-0456">Lyase</keyword>
<feature type="signal peptide" evidence="9">
    <location>
        <begin position="1"/>
        <end position="25"/>
    </location>
</feature>
<feature type="binding site" evidence="7">
    <location>
        <position position="143"/>
    </location>
    <ligand>
        <name>Zn(2+)</name>
        <dbReference type="ChEBI" id="CHEBI:29105"/>
    </ligand>
</feature>